<dbReference type="InterPro" id="IPR028098">
    <property type="entry name" value="Glyco_trans_4-like_N"/>
</dbReference>
<evidence type="ECO:0000313" key="4">
    <source>
        <dbReference type="Proteomes" id="UP000183926"/>
    </source>
</evidence>
<feature type="domain" description="Glycosyltransferase subfamily 4-like N-terminal" evidence="2">
    <location>
        <begin position="43"/>
        <end position="193"/>
    </location>
</feature>
<dbReference type="EMBL" id="FPBL01000002">
    <property type="protein sequence ID" value="SFU43460.1"/>
    <property type="molecule type" value="Genomic_DNA"/>
</dbReference>
<dbReference type="Gene3D" id="3.40.50.2000">
    <property type="entry name" value="Glycogen Phosphorylase B"/>
    <property type="match status" value="2"/>
</dbReference>
<sequence>MDRFSSHSAPCSLAIGNSCSEKSLPGIAELHIGLVGPLPPPSGGMANQTKQLAGLLQQEGIAVTLIQVNVPYSPAWVGKMKGVRAIFRLVPYLVHLWKSAKTVQLYHVMANSGWSWHLYAAPVIWIARVRRKPVIINYRGGEAETFFSRSFFWIKPSLKRTQIIVVPSGFLEHVFEKHGFKSTIVPNIIDLGRFSISVRKKKKADGPHIIITRNLEPIYDITTAIHAFNHVRSVMPTARLTIAGSGPERALLENLVANLGLGDSVRFTGRMDNTAIIALYQDADLMINPSLVDNMPISILEALASGVPVVSTDVGGVPFLVTHEKSALLVPPGQPRAMADAALVLLSNQILAGQLIAEGVELVRHYAWPEVRDRLLVVYQQALQVFEKSSVPR</sequence>
<dbReference type="PANTHER" id="PTHR45947:SF3">
    <property type="entry name" value="SULFOQUINOVOSYL TRANSFERASE SQD2"/>
    <property type="match status" value="1"/>
</dbReference>
<dbReference type="GO" id="GO:0016757">
    <property type="term" value="F:glycosyltransferase activity"/>
    <property type="evidence" value="ECO:0007669"/>
    <property type="project" value="InterPro"/>
</dbReference>
<dbReference type="InterPro" id="IPR050194">
    <property type="entry name" value="Glycosyltransferase_grp1"/>
</dbReference>
<evidence type="ECO:0000259" key="2">
    <source>
        <dbReference type="Pfam" id="PF13439"/>
    </source>
</evidence>
<feature type="domain" description="Glycosyl transferase family 1" evidence="1">
    <location>
        <begin position="199"/>
        <end position="358"/>
    </location>
</feature>
<organism evidence="3 4">
    <name type="scientific">Nitrosomonas eutropha</name>
    <dbReference type="NCBI Taxonomy" id="916"/>
    <lineage>
        <taxon>Bacteria</taxon>
        <taxon>Pseudomonadati</taxon>
        <taxon>Pseudomonadota</taxon>
        <taxon>Betaproteobacteria</taxon>
        <taxon>Nitrosomonadales</taxon>
        <taxon>Nitrosomonadaceae</taxon>
        <taxon>Nitrosomonas</taxon>
    </lineage>
</organism>
<reference evidence="3 4" key="1">
    <citation type="submission" date="2016-10" db="EMBL/GenBank/DDBJ databases">
        <authorList>
            <person name="de Groot N.N."/>
        </authorList>
    </citation>
    <scope>NUCLEOTIDE SEQUENCE [LARGE SCALE GENOMIC DNA]</scope>
    <source>
        <strain evidence="3 4">Nm24</strain>
    </source>
</reference>
<dbReference type="PANTHER" id="PTHR45947">
    <property type="entry name" value="SULFOQUINOVOSYL TRANSFERASE SQD2"/>
    <property type="match status" value="1"/>
</dbReference>
<evidence type="ECO:0000259" key="1">
    <source>
        <dbReference type="Pfam" id="PF00534"/>
    </source>
</evidence>
<dbReference type="SUPFAM" id="SSF53756">
    <property type="entry name" value="UDP-Glycosyltransferase/glycogen phosphorylase"/>
    <property type="match status" value="1"/>
</dbReference>
<dbReference type="Proteomes" id="UP000183926">
    <property type="component" value="Unassembled WGS sequence"/>
</dbReference>
<dbReference type="CDD" id="cd03801">
    <property type="entry name" value="GT4_PimA-like"/>
    <property type="match status" value="1"/>
</dbReference>
<name>A0A1I7G4R6_9PROT</name>
<dbReference type="Pfam" id="PF00534">
    <property type="entry name" value="Glycos_transf_1"/>
    <property type="match status" value="1"/>
</dbReference>
<keyword evidence="3" id="KW-0808">Transferase</keyword>
<dbReference type="AlphaFoldDB" id="A0A1I7G4R6"/>
<dbReference type="Pfam" id="PF13439">
    <property type="entry name" value="Glyco_transf_4"/>
    <property type="match status" value="1"/>
</dbReference>
<evidence type="ECO:0000313" key="3">
    <source>
        <dbReference type="EMBL" id="SFU43460.1"/>
    </source>
</evidence>
<protein>
    <submittedName>
        <fullName evidence="3">Glycosyltransferase involved in cell wall bisynthesis</fullName>
    </submittedName>
</protein>
<proteinExistence type="predicted"/>
<accession>A0A1I7G4R6</accession>
<dbReference type="InterPro" id="IPR001296">
    <property type="entry name" value="Glyco_trans_1"/>
</dbReference>
<gene>
    <name evidence="3" type="ORF">SAMN05216339_102212</name>
</gene>